<dbReference type="GO" id="GO:0003678">
    <property type="term" value="F:DNA helicase activity"/>
    <property type="evidence" value="ECO:0007669"/>
    <property type="project" value="TreeGrafter"/>
</dbReference>
<protein>
    <recommendedName>
        <fullName evidence="11">Helicase C-terminal domain-containing protein</fullName>
    </recommendedName>
</protein>
<dbReference type="PANTHER" id="PTHR47964">
    <property type="entry name" value="ATP-DEPENDENT DNA HELICASE HOMOLOG RECG, CHLOROPLASTIC"/>
    <property type="match status" value="1"/>
</dbReference>
<dbReference type="Gene3D" id="3.90.1150.50">
    <property type="entry name" value="Transcription-repair-coupling factor, D7 domain"/>
    <property type="match status" value="1"/>
</dbReference>
<comment type="caution">
    <text evidence="10">The sequence shown here is derived from an EMBL/GenBank/DDBJ whole genome shotgun (WGS) entry which is preliminary data.</text>
</comment>
<evidence type="ECO:0000259" key="9">
    <source>
        <dbReference type="PROSITE" id="PS51194"/>
    </source>
</evidence>
<feature type="domain" description="Helicase C-terminal" evidence="9">
    <location>
        <begin position="130"/>
        <end position="285"/>
    </location>
</feature>
<evidence type="ECO:0000256" key="7">
    <source>
        <dbReference type="ARBA" id="ARBA00023204"/>
    </source>
</evidence>
<dbReference type="GO" id="GO:0006281">
    <property type="term" value="P:DNA repair"/>
    <property type="evidence" value="ECO:0007669"/>
    <property type="project" value="UniProtKB-KW"/>
</dbReference>
<dbReference type="GO" id="GO:0005524">
    <property type="term" value="F:ATP binding"/>
    <property type="evidence" value="ECO:0007669"/>
    <property type="project" value="UniProtKB-KW"/>
</dbReference>
<keyword evidence="7" id="KW-0234">DNA repair</keyword>
<reference evidence="10" key="1">
    <citation type="journal article" date="2014" name="Front. Microbiol.">
        <title>High frequency of phylogenetically diverse reductive dehalogenase-homologous genes in deep subseafloor sedimentary metagenomes.</title>
        <authorList>
            <person name="Kawai M."/>
            <person name="Futagami T."/>
            <person name="Toyoda A."/>
            <person name="Takaki Y."/>
            <person name="Nishi S."/>
            <person name="Hori S."/>
            <person name="Arai W."/>
            <person name="Tsubouchi T."/>
            <person name="Morono Y."/>
            <person name="Uchiyama I."/>
            <person name="Ito T."/>
            <person name="Fujiyama A."/>
            <person name="Inagaki F."/>
            <person name="Takami H."/>
        </authorList>
    </citation>
    <scope>NUCLEOTIDE SEQUENCE</scope>
    <source>
        <strain evidence="10">Expedition CK06-06</strain>
    </source>
</reference>
<feature type="non-terminal residue" evidence="10">
    <location>
        <position position="1"/>
    </location>
</feature>
<dbReference type="GO" id="GO:0016787">
    <property type="term" value="F:hydrolase activity"/>
    <property type="evidence" value="ECO:0007669"/>
    <property type="project" value="UniProtKB-KW"/>
</dbReference>
<keyword evidence="3" id="KW-0378">Hydrolase</keyword>
<dbReference type="AlphaFoldDB" id="X1RYD8"/>
<dbReference type="InterPro" id="IPR014001">
    <property type="entry name" value="Helicase_ATP-bd"/>
</dbReference>
<dbReference type="InterPro" id="IPR047112">
    <property type="entry name" value="RecG/Mfd"/>
</dbReference>
<evidence type="ECO:0000256" key="3">
    <source>
        <dbReference type="ARBA" id="ARBA00022801"/>
    </source>
</evidence>
<dbReference type="InterPro" id="IPR005118">
    <property type="entry name" value="TRCF_C"/>
</dbReference>
<dbReference type="PANTHER" id="PTHR47964:SF1">
    <property type="entry name" value="ATP-DEPENDENT DNA HELICASE HOMOLOG RECG, CHLOROPLASTIC"/>
    <property type="match status" value="1"/>
</dbReference>
<proteinExistence type="predicted"/>
<evidence type="ECO:0000313" key="10">
    <source>
        <dbReference type="EMBL" id="GAI85797.1"/>
    </source>
</evidence>
<feature type="domain" description="Helicase ATP-binding" evidence="8">
    <location>
        <begin position="1"/>
        <end position="108"/>
    </location>
</feature>
<dbReference type="InterPro" id="IPR001650">
    <property type="entry name" value="Helicase_C-like"/>
</dbReference>
<dbReference type="SUPFAM" id="SSF52540">
    <property type="entry name" value="P-loop containing nucleoside triphosphate hydrolases"/>
    <property type="match status" value="1"/>
</dbReference>
<evidence type="ECO:0000256" key="4">
    <source>
        <dbReference type="ARBA" id="ARBA00022806"/>
    </source>
</evidence>
<evidence type="ECO:0000256" key="6">
    <source>
        <dbReference type="ARBA" id="ARBA00023125"/>
    </source>
</evidence>
<evidence type="ECO:0008006" key="11">
    <source>
        <dbReference type="Google" id="ProtNLM"/>
    </source>
</evidence>
<keyword evidence="5" id="KW-0067">ATP-binding</keyword>
<accession>X1RYD8</accession>
<organism evidence="10">
    <name type="scientific">marine sediment metagenome</name>
    <dbReference type="NCBI Taxonomy" id="412755"/>
    <lineage>
        <taxon>unclassified sequences</taxon>
        <taxon>metagenomes</taxon>
        <taxon>ecological metagenomes</taxon>
    </lineage>
</organism>
<dbReference type="Pfam" id="PF00271">
    <property type="entry name" value="Helicase_C"/>
    <property type="match status" value="1"/>
</dbReference>
<dbReference type="SMART" id="SM00490">
    <property type="entry name" value="HELICc"/>
    <property type="match status" value="1"/>
</dbReference>
<keyword evidence="1" id="KW-0547">Nucleotide-binding</keyword>
<evidence type="ECO:0000256" key="1">
    <source>
        <dbReference type="ARBA" id="ARBA00022741"/>
    </source>
</evidence>
<name>X1RYD8_9ZZZZ</name>
<keyword evidence="2" id="KW-0227">DNA damage</keyword>
<sequence length="474" mass="53118">FNQRLDAFPIRIEVLSRFRTSKEQQTILDGLVNGSVDICIGTHRLLQKDVAFKDLGLLIIDEEQRFGVAHKEHLKQMRREVDVLTLSATPIPRTLHMSLVGVRDMSTMETPPEERLPIKTYVAEYNEHLTREAILRELERNGQVFFVHNRVQSIAWVASKLQSLVPEAKIVIAHGQMPEAELEAVMVDFTQGKSDVLACTTIIESGLDMPNVNTLIVNKADKFGLTQLYQLRGRVGRGANLAYAYFLFDKGTHLTPTAEKRLRTIFEATELGAGFGIAMKDLEIRGAGTLLGMKQSGYISAVGFSLYCRLLADAVDEQKAKQAGIPEEKVKSSRLPPPTIDLPLAAYIPEKYVSDLDTRLNLYQNLVKLEKVEQVEALADEFSDRFGSPPPEVKNLLYAVKVKVLAAKAGIESISTEQGQIILRLFQGMQFNKQKLQPFLKDGIKLGLSQLRLNPKRLGQEWQRVLEEVLGRVG</sequence>
<dbReference type="GO" id="GO:0003677">
    <property type="term" value="F:DNA binding"/>
    <property type="evidence" value="ECO:0007669"/>
    <property type="project" value="UniProtKB-KW"/>
</dbReference>
<dbReference type="InterPro" id="IPR027417">
    <property type="entry name" value="P-loop_NTPase"/>
</dbReference>
<evidence type="ECO:0000256" key="5">
    <source>
        <dbReference type="ARBA" id="ARBA00022840"/>
    </source>
</evidence>
<dbReference type="SUPFAM" id="SSF143517">
    <property type="entry name" value="TRCF domain-like"/>
    <property type="match status" value="1"/>
</dbReference>
<dbReference type="EMBL" id="BARW01006057">
    <property type="protein sequence ID" value="GAI85797.1"/>
    <property type="molecule type" value="Genomic_DNA"/>
</dbReference>
<dbReference type="Pfam" id="PF03461">
    <property type="entry name" value="TRCF"/>
    <property type="match status" value="1"/>
</dbReference>
<dbReference type="SMART" id="SM00982">
    <property type="entry name" value="TRCF"/>
    <property type="match status" value="1"/>
</dbReference>
<dbReference type="PROSITE" id="PS51194">
    <property type="entry name" value="HELICASE_CTER"/>
    <property type="match status" value="1"/>
</dbReference>
<dbReference type="Gene3D" id="3.40.50.300">
    <property type="entry name" value="P-loop containing nucleotide triphosphate hydrolases"/>
    <property type="match status" value="2"/>
</dbReference>
<dbReference type="InterPro" id="IPR011545">
    <property type="entry name" value="DEAD/DEAH_box_helicase_dom"/>
</dbReference>
<keyword evidence="4" id="KW-0347">Helicase</keyword>
<evidence type="ECO:0000256" key="2">
    <source>
        <dbReference type="ARBA" id="ARBA00022763"/>
    </source>
</evidence>
<gene>
    <name evidence="10" type="ORF">S12H4_12676</name>
</gene>
<dbReference type="Pfam" id="PF00270">
    <property type="entry name" value="DEAD"/>
    <property type="match status" value="1"/>
</dbReference>
<evidence type="ECO:0000259" key="8">
    <source>
        <dbReference type="PROSITE" id="PS51192"/>
    </source>
</evidence>
<dbReference type="InterPro" id="IPR037235">
    <property type="entry name" value="TRCF-like_C_D7"/>
</dbReference>
<dbReference type="PROSITE" id="PS51192">
    <property type="entry name" value="HELICASE_ATP_BIND_1"/>
    <property type="match status" value="1"/>
</dbReference>
<keyword evidence="6" id="KW-0238">DNA-binding</keyword>